<keyword evidence="12" id="KW-0375">Hydrogen ion transport</keyword>
<dbReference type="Pfam" id="PF00401">
    <property type="entry name" value="ATP-synt_DE"/>
    <property type="match status" value="1"/>
</dbReference>
<evidence type="ECO:0000256" key="2">
    <source>
        <dbReference type="ARBA" id="ARBA00004202"/>
    </source>
</evidence>
<dbReference type="InterPro" id="IPR036771">
    <property type="entry name" value="ATPsynth_dsu/esu_N"/>
</dbReference>
<accession>A0A0R1P1P1</accession>
<evidence type="ECO:0000313" key="17">
    <source>
        <dbReference type="Proteomes" id="UP000050901"/>
    </source>
</evidence>
<evidence type="ECO:0000313" key="16">
    <source>
        <dbReference type="EMBL" id="KRL26487.1"/>
    </source>
</evidence>
<evidence type="ECO:0000256" key="11">
    <source>
        <dbReference type="ARBA" id="ARBA00031795"/>
    </source>
</evidence>
<proteinExistence type="inferred from homology"/>
<keyword evidence="9 12" id="KW-0066">ATP synthesis</keyword>
<dbReference type="CDD" id="cd12152">
    <property type="entry name" value="F1-ATPase_delta"/>
    <property type="match status" value="1"/>
</dbReference>
<protein>
    <recommendedName>
        <fullName evidence="4 12">ATP synthase epsilon chain</fullName>
    </recommendedName>
    <alternativeName>
        <fullName evidence="11 12">ATP synthase F1 sector epsilon subunit</fullName>
    </alternativeName>
    <alternativeName>
        <fullName evidence="10 12">F-ATPase epsilon subunit</fullName>
    </alternativeName>
</protein>
<evidence type="ECO:0000256" key="1">
    <source>
        <dbReference type="ARBA" id="ARBA00003543"/>
    </source>
</evidence>
<keyword evidence="5 12" id="KW-0813">Transport</keyword>
<keyword evidence="6 12" id="KW-0406">Ion transport</keyword>
<evidence type="ECO:0000256" key="9">
    <source>
        <dbReference type="ARBA" id="ARBA00023310"/>
    </source>
</evidence>
<evidence type="ECO:0000256" key="4">
    <source>
        <dbReference type="ARBA" id="ARBA00014480"/>
    </source>
</evidence>
<evidence type="ECO:0000256" key="6">
    <source>
        <dbReference type="ARBA" id="ARBA00023065"/>
    </source>
</evidence>
<evidence type="ECO:0000256" key="13">
    <source>
        <dbReference type="RuleBase" id="RU003656"/>
    </source>
</evidence>
<feature type="domain" description="ATP synthase epsilon subunit C-terminal" evidence="14">
    <location>
        <begin position="94"/>
        <end position="140"/>
    </location>
</feature>
<evidence type="ECO:0000259" key="15">
    <source>
        <dbReference type="Pfam" id="PF02823"/>
    </source>
</evidence>
<dbReference type="Pfam" id="PF02823">
    <property type="entry name" value="ATP-synt_DE_N"/>
    <property type="match status" value="1"/>
</dbReference>
<dbReference type="NCBIfam" id="NF001846">
    <property type="entry name" value="PRK00571.1-3"/>
    <property type="match status" value="1"/>
</dbReference>
<evidence type="ECO:0000256" key="8">
    <source>
        <dbReference type="ARBA" id="ARBA00023196"/>
    </source>
</evidence>
<keyword evidence="12" id="KW-1003">Cell membrane</keyword>
<dbReference type="GO" id="GO:0005886">
    <property type="term" value="C:plasma membrane"/>
    <property type="evidence" value="ECO:0007669"/>
    <property type="project" value="UniProtKB-SubCell"/>
</dbReference>
<comment type="subunit">
    <text evidence="12 13">F-type ATPases have 2 components, CF(1) - the catalytic core - and CF(0) - the membrane proton channel. CF(1) has five subunits: alpha(3), beta(3), gamma(1), delta(1), epsilon(1). CF(0) has three main subunits: a, b and c.</text>
</comment>
<dbReference type="InterPro" id="IPR020546">
    <property type="entry name" value="ATP_synth_F1_dsu/esu_N"/>
</dbReference>
<dbReference type="InterPro" id="IPR036794">
    <property type="entry name" value="ATP_F1_dsu/esu_C_sf"/>
</dbReference>
<feature type="domain" description="ATP synthase F1 complex delta/epsilon subunit N-terminal" evidence="15">
    <location>
        <begin position="8"/>
        <end position="88"/>
    </location>
</feature>
<dbReference type="GO" id="GO:0005524">
    <property type="term" value="F:ATP binding"/>
    <property type="evidence" value="ECO:0007669"/>
    <property type="project" value="UniProtKB-UniRule"/>
</dbReference>
<dbReference type="Proteomes" id="UP000050901">
    <property type="component" value="Unassembled WGS sequence"/>
</dbReference>
<evidence type="ECO:0000256" key="5">
    <source>
        <dbReference type="ARBA" id="ARBA00022448"/>
    </source>
</evidence>
<name>A0A0R1P1P1_LIMMU</name>
<dbReference type="NCBIfam" id="TIGR01216">
    <property type="entry name" value="ATP_synt_epsi"/>
    <property type="match status" value="1"/>
</dbReference>
<evidence type="ECO:0000256" key="7">
    <source>
        <dbReference type="ARBA" id="ARBA00023136"/>
    </source>
</evidence>
<dbReference type="GO" id="GO:0046933">
    <property type="term" value="F:proton-transporting ATP synthase activity, rotational mechanism"/>
    <property type="evidence" value="ECO:0007669"/>
    <property type="project" value="UniProtKB-UniRule"/>
</dbReference>
<keyword evidence="8 12" id="KW-0139">CF(1)</keyword>
<comment type="function">
    <text evidence="1 12">Produces ATP from ADP in the presence of a proton gradient across the membrane.</text>
</comment>
<evidence type="ECO:0000256" key="12">
    <source>
        <dbReference type="HAMAP-Rule" id="MF_00530"/>
    </source>
</evidence>
<dbReference type="SUPFAM" id="SSF51344">
    <property type="entry name" value="Epsilon subunit of F1F0-ATP synthase N-terminal domain"/>
    <property type="match status" value="1"/>
</dbReference>
<dbReference type="InterPro" id="IPR020547">
    <property type="entry name" value="ATP_synth_F1_esu_C"/>
</dbReference>
<evidence type="ECO:0000256" key="3">
    <source>
        <dbReference type="ARBA" id="ARBA00005712"/>
    </source>
</evidence>
<comment type="subcellular location">
    <subcellularLocation>
        <location evidence="2 12">Cell membrane</location>
        <topology evidence="2 12">Peripheral membrane protein</topology>
    </subcellularLocation>
</comment>
<sequence length="142" mass="15677">MIMADSTFKVTIITPDGTVYENKDATMLVMDTRGGQMGIMANHVPLVAALQISALRVKHNSAKDDVIAVNGGFMEFNENAATVVADSAELPTTIDVARAEKAKERSEKWVEEAKQKHSKNELARAEVHLRRAINRLNVSQMR</sequence>
<dbReference type="PANTHER" id="PTHR13822:SF10">
    <property type="entry name" value="ATP SYNTHASE EPSILON CHAIN, CHLOROPLASTIC"/>
    <property type="match status" value="1"/>
</dbReference>
<dbReference type="EMBL" id="AZEQ01000004">
    <property type="protein sequence ID" value="KRL26487.1"/>
    <property type="molecule type" value="Genomic_DNA"/>
</dbReference>
<comment type="similarity">
    <text evidence="3 12 13">Belongs to the ATPase epsilon chain family.</text>
</comment>
<dbReference type="Gene3D" id="2.60.15.10">
    <property type="entry name" value="F0F1 ATP synthase delta/epsilon subunit, N-terminal"/>
    <property type="match status" value="1"/>
</dbReference>
<dbReference type="PANTHER" id="PTHR13822">
    <property type="entry name" value="ATP SYNTHASE DELTA/EPSILON CHAIN"/>
    <property type="match status" value="1"/>
</dbReference>
<gene>
    <name evidence="12" type="primary">atpC</name>
    <name evidence="16" type="ORF">FC47_GL001475</name>
</gene>
<comment type="caution">
    <text evidence="16">The sequence shown here is derived from an EMBL/GenBank/DDBJ whole genome shotgun (WGS) entry which is preliminary data.</text>
</comment>
<reference evidence="16 17" key="1">
    <citation type="journal article" date="2015" name="Genome Announc.">
        <title>Expanding the biotechnology potential of lactobacilli through comparative genomics of 213 strains and associated genera.</title>
        <authorList>
            <person name="Sun Z."/>
            <person name="Harris H.M."/>
            <person name="McCann A."/>
            <person name="Guo C."/>
            <person name="Argimon S."/>
            <person name="Zhang W."/>
            <person name="Yang X."/>
            <person name="Jeffery I.B."/>
            <person name="Cooney J.C."/>
            <person name="Kagawa T.F."/>
            <person name="Liu W."/>
            <person name="Song Y."/>
            <person name="Salvetti E."/>
            <person name="Wrobel A."/>
            <person name="Rasinkangas P."/>
            <person name="Parkhill J."/>
            <person name="Rea M.C."/>
            <person name="O'Sullivan O."/>
            <person name="Ritari J."/>
            <person name="Douillard F.P."/>
            <person name="Paul Ross R."/>
            <person name="Yang R."/>
            <person name="Briner A.E."/>
            <person name="Felis G.E."/>
            <person name="de Vos W.M."/>
            <person name="Barrangou R."/>
            <person name="Klaenhammer T.R."/>
            <person name="Caufield P.W."/>
            <person name="Cui Y."/>
            <person name="Zhang H."/>
            <person name="O'Toole P.W."/>
        </authorList>
    </citation>
    <scope>NUCLEOTIDE SEQUENCE [LARGE SCALE GENOMIC DNA]</scope>
    <source>
        <strain evidence="16 17">DSM 13345</strain>
    </source>
</reference>
<dbReference type="Gene3D" id="1.20.5.440">
    <property type="entry name" value="ATP synthase delta/epsilon subunit, C-terminal domain"/>
    <property type="match status" value="1"/>
</dbReference>
<dbReference type="InterPro" id="IPR001469">
    <property type="entry name" value="ATP_synth_F1_dsu/esu"/>
</dbReference>
<evidence type="ECO:0000256" key="10">
    <source>
        <dbReference type="ARBA" id="ARBA00030215"/>
    </source>
</evidence>
<dbReference type="GO" id="GO:0045259">
    <property type="term" value="C:proton-transporting ATP synthase complex"/>
    <property type="evidence" value="ECO:0007669"/>
    <property type="project" value="UniProtKB-KW"/>
</dbReference>
<dbReference type="PATRIC" id="fig|1423771.3.peg.1501"/>
<dbReference type="SUPFAM" id="SSF46604">
    <property type="entry name" value="Epsilon subunit of F1F0-ATP synthase C-terminal domain"/>
    <property type="match status" value="1"/>
</dbReference>
<dbReference type="HAMAP" id="MF_00530">
    <property type="entry name" value="ATP_synth_epsil_bac"/>
    <property type="match status" value="1"/>
</dbReference>
<keyword evidence="7 12" id="KW-0472">Membrane</keyword>
<organism evidence="16 17">
    <name type="scientific">Limosilactobacillus mucosae DSM 13345</name>
    <dbReference type="NCBI Taxonomy" id="1423771"/>
    <lineage>
        <taxon>Bacteria</taxon>
        <taxon>Bacillati</taxon>
        <taxon>Bacillota</taxon>
        <taxon>Bacilli</taxon>
        <taxon>Lactobacillales</taxon>
        <taxon>Lactobacillaceae</taxon>
        <taxon>Limosilactobacillus</taxon>
    </lineage>
</organism>
<dbReference type="AlphaFoldDB" id="A0A0R1P1P1"/>
<evidence type="ECO:0000259" key="14">
    <source>
        <dbReference type="Pfam" id="PF00401"/>
    </source>
</evidence>